<keyword evidence="2" id="KW-1185">Reference proteome</keyword>
<accession>A0ACB9AXS3</accession>
<dbReference type="EMBL" id="CM042053">
    <property type="protein sequence ID" value="KAI3714511.1"/>
    <property type="molecule type" value="Genomic_DNA"/>
</dbReference>
<gene>
    <name evidence="1" type="ORF">L6452_21466</name>
</gene>
<evidence type="ECO:0000313" key="2">
    <source>
        <dbReference type="Proteomes" id="UP001055879"/>
    </source>
</evidence>
<reference evidence="1 2" key="2">
    <citation type="journal article" date="2022" name="Mol. Ecol. Resour.">
        <title>The genomes of chicory, endive, great burdock and yacon provide insights into Asteraceae paleo-polyploidization history and plant inulin production.</title>
        <authorList>
            <person name="Fan W."/>
            <person name="Wang S."/>
            <person name="Wang H."/>
            <person name="Wang A."/>
            <person name="Jiang F."/>
            <person name="Liu H."/>
            <person name="Zhao H."/>
            <person name="Xu D."/>
            <person name="Zhang Y."/>
        </authorList>
    </citation>
    <scope>NUCLEOTIDE SEQUENCE [LARGE SCALE GENOMIC DNA]</scope>
    <source>
        <strain evidence="2">cv. Niubang</strain>
    </source>
</reference>
<protein>
    <submittedName>
        <fullName evidence="1">Uncharacterized protein</fullName>
    </submittedName>
</protein>
<comment type="caution">
    <text evidence="1">The sequence shown here is derived from an EMBL/GenBank/DDBJ whole genome shotgun (WGS) entry which is preliminary data.</text>
</comment>
<evidence type="ECO:0000313" key="1">
    <source>
        <dbReference type="EMBL" id="KAI3714511.1"/>
    </source>
</evidence>
<dbReference type="Proteomes" id="UP001055879">
    <property type="component" value="Linkage Group LG07"/>
</dbReference>
<name>A0ACB9AXS3_ARCLA</name>
<proteinExistence type="predicted"/>
<sequence length="102" mass="11912">MIWARFDDIAKSLLPNWRQICVEQNSRIELQSKQSCKELEPEDVFPYEYLSSETKVRLLNEALSSPMQLKSKQHILQCNGHNLRLKSLVLSSQANCSRRIIH</sequence>
<organism evidence="1 2">
    <name type="scientific">Arctium lappa</name>
    <name type="common">Greater burdock</name>
    <name type="synonym">Lappa major</name>
    <dbReference type="NCBI Taxonomy" id="4217"/>
    <lineage>
        <taxon>Eukaryota</taxon>
        <taxon>Viridiplantae</taxon>
        <taxon>Streptophyta</taxon>
        <taxon>Embryophyta</taxon>
        <taxon>Tracheophyta</taxon>
        <taxon>Spermatophyta</taxon>
        <taxon>Magnoliopsida</taxon>
        <taxon>eudicotyledons</taxon>
        <taxon>Gunneridae</taxon>
        <taxon>Pentapetalae</taxon>
        <taxon>asterids</taxon>
        <taxon>campanulids</taxon>
        <taxon>Asterales</taxon>
        <taxon>Asteraceae</taxon>
        <taxon>Carduoideae</taxon>
        <taxon>Cardueae</taxon>
        <taxon>Arctiinae</taxon>
        <taxon>Arctium</taxon>
    </lineage>
</organism>
<reference evidence="2" key="1">
    <citation type="journal article" date="2022" name="Mol. Ecol. Resour.">
        <title>The genomes of chicory, endive, great burdock and yacon provide insights into Asteraceae palaeo-polyploidization history and plant inulin production.</title>
        <authorList>
            <person name="Fan W."/>
            <person name="Wang S."/>
            <person name="Wang H."/>
            <person name="Wang A."/>
            <person name="Jiang F."/>
            <person name="Liu H."/>
            <person name="Zhao H."/>
            <person name="Xu D."/>
            <person name="Zhang Y."/>
        </authorList>
    </citation>
    <scope>NUCLEOTIDE SEQUENCE [LARGE SCALE GENOMIC DNA]</scope>
    <source>
        <strain evidence="2">cv. Niubang</strain>
    </source>
</reference>